<dbReference type="AlphaFoldDB" id="A0A941F0E5"/>
<evidence type="ECO:0000313" key="3">
    <source>
        <dbReference type="Proteomes" id="UP000675781"/>
    </source>
</evidence>
<dbReference type="SUPFAM" id="SSF56112">
    <property type="entry name" value="Protein kinase-like (PK-like)"/>
    <property type="match status" value="1"/>
</dbReference>
<protein>
    <submittedName>
        <fullName evidence="2">Aminoglycoside phosphotransferase family protein</fullName>
    </submittedName>
</protein>
<evidence type="ECO:0000259" key="1">
    <source>
        <dbReference type="Pfam" id="PF01636"/>
    </source>
</evidence>
<dbReference type="Proteomes" id="UP000675781">
    <property type="component" value="Unassembled WGS sequence"/>
</dbReference>
<dbReference type="PANTHER" id="PTHR21310:SF42">
    <property type="entry name" value="BIFUNCTIONAL AAC_APH"/>
    <property type="match status" value="1"/>
</dbReference>
<keyword evidence="3" id="KW-1185">Reference proteome</keyword>
<organism evidence="2 3">
    <name type="scientific">Actinospica durhamensis</name>
    <dbReference type="NCBI Taxonomy" id="1508375"/>
    <lineage>
        <taxon>Bacteria</taxon>
        <taxon>Bacillati</taxon>
        <taxon>Actinomycetota</taxon>
        <taxon>Actinomycetes</taxon>
        <taxon>Catenulisporales</taxon>
        <taxon>Actinospicaceae</taxon>
        <taxon>Actinospica</taxon>
    </lineage>
</organism>
<reference evidence="2" key="1">
    <citation type="submission" date="2021-04" db="EMBL/GenBank/DDBJ databases">
        <title>Genome based classification of Actinospica acidithermotolerans sp. nov., an actinobacterium isolated from an Indonesian hot spring.</title>
        <authorList>
            <person name="Kusuma A.B."/>
            <person name="Putra K.E."/>
            <person name="Nafisah S."/>
            <person name="Loh J."/>
            <person name="Nouioui I."/>
            <person name="Goodfellow M."/>
        </authorList>
    </citation>
    <scope>NUCLEOTIDE SEQUENCE</scope>
    <source>
        <strain evidence="2">CSCA 57</strain>
    </source>
</reference>
<dbReference type="EMBL" id="JAGSOG010000245">
    <property type="protein sequence ID" value="MBR7837964.1"/>
    <property type="molecule type" value="Genomic_DNA"/>
</dbReference>
<proteinExistence type="predicted"/>
<accession>A0A941F0E5</accession>
<dbReference type="Gene3D" id="3.90.1200.10">
    <property type="match status" value="1"/>
</dbReference>
<dbReference type="InterPro" id="IPR002575">
    <property type="entry name" value="Aminoglycoside_PTrfase"/>
</dbReference>
<evidence type="ECO:0000313" key="2">
    <source>
        <dbReference type="EMBL" id="MBR7837964.1"/>
    </source>
</evidence>
<dbReference type="CDD" id="cd05155">
    <property type="entry name" value="APH_ChoK_like_1"/>
    <property type="match status" value="1"/>
</dbReference>
<gene>
    <name evidence="2" type="ORF">KDL01_32125</name>
</gene>
<sequence length="304" mass="33606">MSEDRLPRLHEDEADIHAGLVAKLLAAQFPQWADRHPRVLRASGTDHVTFRLGEDLVARMPRNAYNAGQSEADVQWMPRLAPHLPLTVPEPLAIGAPDHGYPFTWGVYRWLEGEPVPAELNTDPHAAAEMARFIRALRSIDPSGAARPTEAEFSRGGPLAKRDTIVREAIDLLRSDIDAARATEVWEACLAAPDWDGPPTLIHSDLMRGNVLAHKGHLSAVIDWGGLRAGDPAGDLLPAWHLFDAKARQVFRAEADLDAAAWARGLGWALSIELVAIPYYRDSAPDRTRRSFGLVETMLADWQR</sequence>
<name>A0A941F0E5_9ACTN</name>
<comment type="caution">
    <text evidence="2">The sequence shown here is derived from an EMBL/GenBank/DDBJ whole genome shotgun (WGS) entry which is preliminary data.</text>
</comment>
<dbReference type="PANTHER" id="PTHR21310">
    <property type="entry name" value="AMINOGLYCOSIDE PHOSPHOTRANSFERASE-RELATED-RELATED"/>
    <property type="match status" value="1"/>
</dbReference>
<dbReference type="InterPro" id="IPR011009">
    <property type="entry name" value="Kinase-like_dom_sf"/>
</dbReference>
<dbReference type="Pfam" id="PF01636">
    <property type="entry name" value="APH"/>
    <property type="match status" value="1"/>
</dbReference>
<dbReference type="Gene3D" id="3.30.200.20">
    <property type="entry name" value="Phosphorylase Kinase, domain 1"/>
    <property type="match status" value="1"/>
</dbReference>
<feature type="domain" description="Aminoglycoside phosphotransferase" evidence="1">
    <location>
        <begin position="42"/>
        <end position="264"/>
    </location>
</feature>
<dbReference type="RefSeq" id="WP_212532426.1">
    <property type="nucleotide sequence ID" value="NZ_JAGSOG010000245.1"/>
</dbReference>
<dbReference type="InterPro" id="IPR051678">
    <property type="entry name" value="AGP_Transferase"/>
</dbReference>